<keyword evidence="2" id="KW-0812">Transmembrane</keyword>
<dbReference type="InterPro" id="IPR016187">
    <property type="entry name" value="CTDL_fold"/>
</dbReference>
<feature type="transmembrane region" description="Helical" evidence="2">
    <location>
        <begin position="161"/>
        <end position="181"/>
    </location>
</feature>
<dbReference type="PANTHER" id="PTHR22991:SF40">
    <property type="entry name" value="PROTEIN CBG13490"/>
    <property type="match status" value="1"/>
</dbReference>
<accession>A0AAF3FAD3</accession>
<feature type="transmembrane region" description="Helical" evidence="2">
    <location>
        <begin position="60"/>
        <end position="80"/>
    </location>
</feature>
<dbReference type="Gene3D" id="3.10.100.10">
    <property type="entry name" value="Mannose-Binding Protein A, subunit A"/>
    <property type="match status" value="2"/>
</dbReference>
<evidence type="ECO:0000256" key="2">
    <source>
        <dbReference type="SAM" id="Phobius"/>
    </source>
</evidence>
<dbReference type="SUPFAM" id="SSF56436">
    <property type="entry name" value="C-type lectin-like"/>
    <property type="match status" value="2"/>
</dbReference>
<sequence length="478" mass="54687">MENYWAKSNYTADSYGQGTNGVITTVWAIPPFFFLLYIQFKRKELFTSYKYSVFATSYIYFSYHMLNLISYIWLTLAGAVQLQVLSVYRFASIILHQILLSWILVVIFAIAYLRPNVLMWMCGICLIATTLNLAILFHLRSHYKQVKESPIPWYINTPCSLLTRCTSFFSIAMPFLFIRAFQGDLNFCYIYTQTPMIWDDAKQYCTSNGGSLVSIHNAFQNGLLGQLTANLTGSTTSWIGAYVLQSEVFGHDYFNWVWDDDTPWDYDRTKDTNPDQVGYLNSSDGQWYGTDRRDRKPTLCVYAAIDPTQPTTTLGPGCLPADQQALYNCRDGWQYSPDTGYQYLIAFDKNFTGGEAFCVTQGAHLVSIHSEAENDFVRRLCCTSDGSFLDHIGQLDNAQYLTGGQWSNDQFTWTDGTPWDFNATFCDDGTLEDPLNYRMQVTNWIGSEGCNVPSEWSWNAFYEQISDLPAPYVVCKKK</sequence>
<organism evidence="4 5">
    <name type="scientific">Mesorhabditis belari</name>
    <dbReference type="NCBI Taxonomy" id="2138241"/>
    <lineage>
        <taxon>Eukaryota</taxon>
        <taxon>Metazoa</taxon>
        <taxon>Ecdysozoa</taxon>
        <taxon>Nematoda</taxon>
        <taxon>Chromadorea</taxon>
        <taxon>Rhabditida</taxon>
        <taxon>Rhabditina</taxon>
        <taxon>Rhabditomorpha</taxon>
        <taxon>Rhabditoidea</taxon>
        <taxon>Rhabditidae</taxon>
        <taxon>Mesorhabditinae</taxon>
        <taxon>Mesorhabditis</taxon>
    </lineage>
</organism>
<keyword evidence="2" id="KW-1133">Transmembrane helix</keyword>
<protein>
    <recommendedName>
        <fullName evidence="3">C-type lectin domain-containing protein</fullName>
    </recommendedName>
</protein>
<dbReference type="Proteomes" id="UP000887575">
    <property type="component" value="Unassembled WGS sequence"/>
</dbReference>
<feature type="domain" description="C-type lectin" evidence="3">
    <location>
        <begin position="341"/>
        <end position="459"/>
    </location>
</feature>
<dbReference type="WBParaSite" id="MBELARI_LOCUS3561">
    <property type="protein sequence ID" value="MBELARI_LOCUS3561"/>
    <property type="gene ID" value="MBELARI_LOCUS3561"/>
</dbReference>
<feature type="transmembrane region" description="Helical" evidence="2">
    <location>
        <begin position="21"/>
        <end position="40"/>
    </location>
</feature>
<feature type="domain" description="C-type lectin" evidence="3">
    <location>
        <begin position="188"/>
        <end position="301"/>
    </location>
</feature>
<dbReference type="SMART" id="SM00034">
    <property type="entry name" value="CLECT"/>
    <property type="match status" value="2"/>
</dbReference>
<dbReference type="PROSITE" id="PS50041">
    <property type="entry name" value="C_TYPE_LECTIN_2"/>
    <property type="match status" value="2"/>
</dbReference>
<dbReference type="PANTHER" id="PTHR22991">
    <property type="entry name" value="PROTEIN CBG13490"/>
    <property type="match status" value="1"/>
</dbReference>
<dbReference type="InterPro" id="IPR050976">
    <property type="entry name" value="Snaclec"/>
</dbReference>
<dbReference type="Pfam" id="PF00059">
    <property type="entry name" value="Lectin_C"/>
    <property type="match status" value="2"/>
</dbReference>
<dbReference type="InterPro" id="IPR016186">
    <property type="entry name" value="C-type_lectin-like/link_sf"/>
</dbReference>
<reference evidence="5" key="1">
    <citation type="submission" date="2024-02" db="UniProtKB">
        <authorList>
            <consortium name="WormBaseParasite"/>
        </authorList>
    </citation>
    <scope>IDENTIFICATION</scope>
</reference>
<evidence type="ECO:0000256" key="1">
    <source>
        <dbReference type="ARBA" id="ARBA00023157"/>
    </source>
</evidence>
<evidence type="ECO:0000313" key="5">
    <source>
        <dbReference type="WBParaSite" id="MBELARI_LOCUS3561"/>
    </source>
</evidence>
<evidence type="ECO:0000313" key="4">
    <source>
        <dbReference type="Proteomes" id="UP000887575"/>
    </source>
</evidence>
<keyword evidence="1" id="KW-1015">Disulfide bond</keyword>
<keyword evidence="2" id="KW-0472">Membrane</keyword>
<proteinExistence type="predicted"/>
<dbReference type="CDD" id="cd00037">
    <property type="entry name" value="CLECT"/>
    <property type="match status" value="2"/>
</dbReference>
<keyword evidence="4" id="KW-1185">Reference proteome</keyword>
<name>A0AAF3FAD3_9BILA</name>
<feature type="transmembrane region" description="Helical" evidence="2">
    <location>
        <begin position="87"/>
        <end position="112"/>
    </location>
</feature>
<dbReference type="AlphaFoldDB" id="A0AAF3FAD3"/>
<evidence type="ECO:0000259" key="3">
    <source>
        <dbReference type="PROSITE" id="PS50041"/>
    </source>
</evidence>
<dbReference type="InterPro" id="IPR001304">
    <property type="entry name" value="C-type_lectin-like"/>
</dbReference>
<feature type="transmembrane region" description="Helical" evidence="2">
    <location>
        <begin position="118"/>
        <end position="140"/>
    </location>
</feature>